<name>A0ABR8XYK1_9BACL</name>
<feature type="domain" description="Polymerase/histidinol phosphatase N-terminal" evidence="1">
    <location>
        <begin position="3"/>
        <end position="68"/>
    </location>
</feature>
<comment type="caution">
    <text evidence="2">The sequence shown here is derived from an EMBL/GenBank/DDBJ whole genome shotgun (WGS) entry which is preliminary data.</text>
</comment>
<protein>
    <submittedName>
        <fullName evidence="2">PHP domain-containing protein</fullName>
    </submittedName>
</protein>
<dbReference type="InterPro" id="IPR003141">
    <property type="entry name" value="Pol/His_phosphatase_N"/>
</dbReference>
<dbReference type="SUPFAM" id="SSF89550">
    <property type="entry name" value="PHP domain-like"/>
    <property type="match status" value="1"/>
</dbReference>
<evidence type="ECO:0000259" key="1">
    <source>
        <dbReference type="SMART" id="SM00481"/>
    </source>
</evidence>
<accession>A0ABR8XYK1</accession>
<dbReference type="Gene3D" id="3.20.20.140">
    <property type="entry name" value="Metal-dependent hydrolases"/>
    <property type="match status" value="1"/>
</dbReference>
<proteinExistence type="predicted"/>
<dbReference type="InterPro" id="IPR004013">
    <property type="entry name" value="PHP_dom"/>
</dbReference>
<evidence type="ECO:0000313" key="2">
    <source>
        <dbReference type="EMBL" id="MBD8037024.1"/>
    </source>
</evidence>
<gene>
    <name evidence="2" type="ORF">H9635_09730</name>
</gene>
<dbReference type="EMBL" id="JACSPZ010000004">
    <property type="protein sequence ID" value="MBD8037024.1"/>
    <property type="molecule type" value="Genomic_DNA"/>
</dbReference>
<dbReference type="InterPro" id="IPR052018">
    <property type="entry name" value="PHP_domain"/>
</dbReference>
<dbReference type="Gene3D" id="1.10.150.650">
    <property type="match status" value="1"/>
</dbReference>
<organism evidence="2 3">
    <name type="scientific">Solibacillus faecavium</name>
    <dbReference type="NCBI Taxonomy" id="2762221"/>
    <lineage>
        <taxon>Bacteria</taxon>
        <taxon>Bacillati</taxon>
        <taxon>Bacillota</taxon>
        <taxon>Bacilli</taxon>
        <taxon>Bacillales</taxon>
        <taxon>Caryophanaceae</taxon>
        <taxon>Solibacillus</taxon>
    </lineage>
</organism>
<dbReference type="Proteomes" id="UP000619101">
    <property type="component" value="Unassembled WGS sequence"/>
</dbReference>
<reference evidence="2 3" key="1">
    <citation type="submission" date="2020-08" db="EMBL/GenBank/DDBJ databases">
        <title>A Genomic Blueprint of the Chicken Gut Microbiome.</title>
        <authorList>
            <person name="Gilroy R."/>
            <person name="Ravi A."/>
            <person name="Getino M."/>
            <person name="Pursley I."/>
            <person name="Horton D.L."/>
            <person name="Alikhan N.-F."/>
            <person name="Baker D."/>
            <person name="Gharbi K."/>
            <person name="Hall N."/>
            <person name="Watson M."/>
            <person name="Adriaenssens E.M."/>
            <person name="Foster-Nyarko E."/>
            <person name="Jarju S."/>
            <person name="Secka A."/>
            <person name="Antonio M."/>
            <person name="Oren A."/>
            <person name="Chaudhuri R."/>
            <person name="La Ragione R.M."/>
            <person name="Hildebrand F."/>
            <person name="Pallen M.J."/>
        </authorList>
    </citation>
    <scope>NUCLEOTIDE SEQUENCE [LARGE SCALE GENOMIC DNA]</scope>
    <source>
        <strain evidence="2 3">A46</strain>
    </source>
</reference>
<dbReference type="Pfam" id="PF02811">
    <property type="entry name" value="PHP"/>
    <property type="match status" value="1"/>
</dbReference>
<keyword evidence="3" id="KW-1185">Reference proteome</keyword>
<dbReference type="InterPro" id="IPR016195">
    <property type="entry name" value="Pol/histidinol_Pase-like"/>
</dbReference>
<dbReference type="PANTHER" id="PTHR42924">
    <property type="entry name" value="EXONUCLEASE"/>
    <property type="match status" value="1"/>
</dbReference>
<dbReference type="CDD" id="cd07438">
    <property type="entry name" value="PHP_HisPPase_AMP"/>
    <property type="match status" value="1"/>
</dbReference>
<sequence length="273" mass="30554">MIIDWHTHSRYSDGSDTLEMLFWKAKQAGITHLGVVDHDTVAHHNEGHLLARQYDMTFIPGVEISAYDFKRRRKVHLLGYGFKGLCPAIEALCQPLLARRHAHSIWQTRCIKDAGFQINIDDALAYAYTSGTLYKQHIMNALLDESYENKNYQTLYQSLFKGSGVAAGDIAYIDVFQALKAIHADGGFAVLAHPGQLDSYEVAEELIAQGLDGIELVHPDHTETDKNRVKQLAAKYNLLLTGGSDYHGKYGAAVELGSYIMDHLQRSLTVKHL</sequence>
<dbReference type="RefSeq" id="WP_191700039.1">
    <property type="nucleotide sequence ID" value="NZ_JACSPZ010000004.1"/>
</dbReference>
<dbReference type="SMART" id="SM00481">
    <property type="entry name" value="POLIIIAc"/>
    <property type="match status" value="1"/>
</dbReference>
<evidence type="ECO:0000313" key="3">
    <source>
        <dbReference type="Proteomes" id="UP000619101"/>
    </source>
</evidence>
<dbReference type="PANTHER" id="PTHR42924:SF3">
    <property type="entry name" value="POLYMERASE_HISTIDINOL PHOSPHATASE N-TERMINAL DOMAIN-CONTAINING PROTEIN"/>
    <property type="match status" value="1"/>
</dbReference>